<proteinExistence type="predicted"/>
<organism evidence="1 2">
    <name type="scientific">Mesorhizobium alhagi CCNWXJ12-2</name>
    <dbReference type="NCBI Taxonomy" id="1107882"/>
    <lineage>
        <taxon>Bacteria</taxon>
        <taxon>Pseudomonadati</taxon>
        <taxon>Pseudomonadota</taxon>
        <taxon>Alphaproteobacteria</taxon>
        <taxon>Hyphomicrobiales</taxon>
        <taxon>Phyllobacteriaceae</taxon>
        <taxon>Allomesorhizobium</taxon>
    </lineage>
</organism>
<gene>
    <name evidence="1" type="ORF">MAXJ12_34299</name>
</gene>
<dbReference type="EMBL" id="AHAM01000310">
    <property type="protein sequence ID" value="EHK52640.1"/>
    <property type="molecule type" value="Genomic_DNA"/>
</dbReference>
<name>H0I302_9HYPH</name>
<accession>H0I302</accession>
<evidence type="ECO:0000313" key="2">
    <source>
        <dbReference type="Proteomes" id="UP000003250"/>
    </source>
</evidence>
<keyword evidence="2" id="KW-1185">Reference proteome</keyword>
<protein>
    <submittedName>
        <fullName evidence="1">Uncharacterized protein</fullName>
    </submittedName>
</protein>
<dbReference type="AlphaFoldDB" id="H0I302"/>
<sequence length="30" mass="3539">MCDIFLTIEEQALDACRKRQREGPKAKWTT</sequence>
<reference evidence="1 2" key="1">
    <citation type="journal article" date="2012" name="J. Bacteriol.">
        <title>Draft Genome Sequence of Mesorhizobium alhagi CCNWXJ12-2T, a Novel Salt-Resistant Species Isolated from the Desert of Northwestern China.</title>
        <authorList>
            <person name="Zhou M."/>
            <person name="Chen W."/>
            <person name="Chen H."/>
            <person name="Wei G."/>
        </authorList>
    </citation>
    <scope>NUCLEOTIDE SEQUENCE [LARGE SCALE GENOMIC DNA]</scope>
    <source>
        <strain evidence="1 2">CCNWXJ12-2</strain>
    </source>
</reference>
<dbReference type="Proteomes" id="UP000003250">
    <property type="component" value="Unassembled WGS sequence"/>
</dbReference>
<evidence type="ECO:0000313" key="1">
    <source>
        <dbReference type="EMBL" id="EHK52640.1"/>
    </source>
</evidence>
<dbReference type="PATRIC" id="fig|1107882.3.peg.6619"/>